<evidence type="ECO:0000256" key="9">
    <source>
        <dbReference type="ARBA" id="ARBA00022786"/>
    </source>
</evidence>
<evidence type="ECO:0000256" key="8">
    <source>
        <dbReference type="ARBA" id="ARBA00022771"/>
    </source>
</evidence>
<dbReference type="InterPro" id="IPR031127">
    <property type="entry name" value="E3_UB_ligase_RBR"/>
</dbReference>
<keyword evidence="6" id="KW-0479">Metal-binding</keyword>
<evidence type="ECO:0000313" key="12">
    <source>
        <dbReference type="EMBL" id="CAD8520579.1"/>
    </source>
</evidence>
<dbReference type="Gene3D" id="2.20.25.20">
    <property type="match status" value="1"/>
</dbReference>
<dbReference type="InterPro" id="IPR002867">
    <property type="entry name" value="IBR_dom"/>
</dbReference>
<dbReference type="Gene3D" id="3.30.40.10">
    <property type="entry name" value="Zinc/RING finger domain, C3HC4 (zinc finger)"/>
    <property type="match status" value="1"/>
</dbReference>
<organism evidence="12">
    <name type="scientific">Micromonas pusilla</name>
    <name type="common">Picoplanktonic green alga</name>
    <name type="synonym">Chromulina pusilla</name>
    <dbReference type="NCBI Taxonomy" id="38833"/>
    <lineage>
        <taxon>Eukaryota</taxon>
        <taxon>Viridiplantae</taxon>
        <taxon>Chlorophyta</taxon>
        <taxon>Mamiellophyceae</taxon>
        <taxon>Mamiellales</taxon>
        <taxon>Mamiellaceae</taxon>
        <taxon>Micromonas</taxon>
    </lineage>
</organism>
<dbReference type="SMART" id="SM00184">
    <property type="entry name" value="RING"/>
    <property type="match status" value="2"/>
</dbReference>
<protein>
    <recommendedName>
        <fullName evidence="4">RBR-type E3 ubiquitin transferase</fullName>
        <ecNumber evidence="4">2.3.2.31</ecNumber>
    </recommendedName>
</protein>
<reference evidence="12" key="1">
    <citation type="submission" date="2021-01" db="EMBL/GenBank/DDBJ databases">
        <authorList>
            <person name="Corre E."/>
            <person name="Pelletier E."/>
            <person name="Niang G."/>
            <person name="Scheremetjew M."/>
            <person name="Finn R."/>
            <person name="Kale V."/>
            <person name="Holt S."/>
            <person name="Cochrane G."/>
            <person name="Meng A."/>
            <person name="Brown T."/>
            <person name="Cohen L."/>
        </authorList>
    </citation>
    <scope>NUCLEOTIDE SEQUENCE</scope>
    <source>
        <strain evidence="12">CCMP1723</strain>
    </source>
</reference>
<dbReference type="AlphaFoldDB" id="A0A7S0IFW6"/>
<gene>
    <name evidence="12" type="ORF">MCOM1403_LOCUS8005</name>
</gene>
<evidence type="ECO:0000259" key="11">
    <source>
        <dbReference type="PROSITE" id="PS51873"/>
    </source>
</evidence>
<evidence type="ECO:0000256" key="1">
    <source>
        <dbReference type="ARBA" id="ARBA00001798"/>
    </source>
</evidence>
<dbReference type="EC" id="2.3.2.31" evidence="4"/>
<dbReference type="PANTHER" id="PTHR11685">
    <property type="entry name" value="RBR FAMILY RING FINGER AND IBR DOMAIN-CONTAINING"/>
    <property type="match status" value="1"/>
</dbReference>
<comment type="similarity">
    <text evidence="3">Belongs to the RBR family. Ariadne subfamily.</text>
</comment>
<dbReference type="Pfam" id="PF26200">
    <property type="entry name" value="Rcat_RNF216"/>
    <property type="match status" value="1"/>
</dbReference>
<keyword evidence="7" id="KW-0677">Repeat</keyword>
<keyword evidence="9" id="KW-0833">Ubl conjugation pathway</keyword>
<accession>A0A7S0IFW6</accession>
<dbReference type="SMART" id="SM00647">
    <property type="entry name" value="IBR"/>
    <property type="match status" value="2"/>
</dbReference>
<dbReference type="GO" id="GO:0016567">
    <property type="term" value="P:protein ubiquitination"/>
    <property type="evidence" value="ECO:0007669"/>
    <property type="project" value="InterPro"/>
</dbReference>
<dbReference type="InterPro" id="IPR044066">
    <property type="entry name" value="TRIAD_supradom"/>
</dbReference>
<evidence type="ECO:0000256" key="6">
    <source>
        <dbReference type="ARBA" id="ARBA00022723"/>
    </source>
</evidence>
<sequence length="418" mass="46722">MDAACDTITAMWTPGAPAVFEMAGWLAESSVDECFAPGGALNLEGCNPRRRGREGGGARPTLRGVCTSRDAQEALFCLLRHDAVEKERRFSVQTHRCGVCLEDDVLGADFVRLCKPRCDHRFCARCVTAQATVLVRDGTVGSIVCPEPGCGAPPDPEVLRSVLSPEDFARWERLTLERSLDAMSDLVYCPRCEAPVIEDADGDHCGRCASCMFVFCSLCRESWHPGETCLTPERRLQVLQSRSRGDAAMGDDARRRHREQVADAMAQRYIDREGTQCPRCNTGVVKSEGCNKMTCGGCGCFFCYKCGKEVFGYEHFREGDCSLFDLDAIAAWEREMNAAFVVQENRNRDAHVRGGEVRQTRCPKCRQPNWKLERNNHVLCWSCNQHFCCACMRVVRRGQEFRDHYGTGPGKCRQHSAD</sequence>
<evidence type="ECO:0000256" key="5">
    <source>
        <dbReference type="ARBA" id="ARBA00022679"/>
    </source>
</evidence>
<evidence type="ECO:0000256" key="7">
    <source>
        <dbReference type="ARBA" id="ARBA00022737"/>
    </source>
</evidence>
<evidence type="ECO:0000256" key="2">
    <source>
        <dbReference type="ARBA" id="ARBA00003976"/>
    </source>
</evidence>
<name>A0A7S0IFW6_MICPS</name>
<dbReference type="GO" id="GO:0008270">
    <property type="term" value="F:zinc ion binding"/>
    <property type="evidence" value="ECO:0007669"/>
    <property type="project" value="UniProtKB-KW"/>
</dbReference>
<feature type="domain" description="RING-type" evidence="11">
    <location>
        <begin position="93"/>
        <end position="325"/>
    </location>
</feature>
<keyword evidence="8" id="KW-0863">Zinc-finger</keyword>
<evidence type="ECO:0000256" key="4">
    <source>
        <dbReference type="ARBA" id="ARBA00012251"/>
    </source>
</evidence>
<keyword evidence="10" id="KW-0862">Zinc</keyword>
<comment type="function">
    <text evidence="2">Might act as an E3 ubiquitin-protein ligase, or as part of E3 complex, which accepts ubiquitin from specific E2 ubiquitin-conjugating enzymes and then transfers it to substrates.</text>
</comment>
<dbReference type="InterPro" id="IPR001841">
    <property type="entry name" value="Znf_RING"/>
</dbReference>
<dbReference type="PROSITE" id="PS00518">
    <property type="entry name" value="ZF_RING_1"/>
    <property type="match status" value="1"/>
</dbReference>
<keyword evidence="5" id="KW-0808">Transferase</keyword>
<comment type="catalytic activity">
    <reaction evidence="1">
        <text>[E2 ubiquitin-conjugating enzyme]-S-ubiquitinyl-L-cysteine + [acceptor protein]-L-lysine = [E2 ubiquitin-conjugating enzyme]-L-cysteine + [acceptor protein]-N(6)-ubiquitinyl-L-lysine.</text>
        <dbReference type="EC" id="2.3.2.31"/>
    </reaction>
</comment>
<dbReference type="InterPro" id="IPR013083">
    <property type="entry name" value="Znf_RING/FYVE/PHD"/>
</dbReference>
<dbReference type="CDD" id="cd20341">
    <property type="entry name" value="BRcat_RBR_RNF14"/>
    <property type="match status" value="1"/>
</dbReference>
<evidence type="ECO:0000256" key="3">
    <source>
        <dbReference type="ARBA" id="ARBA00005884"/>
    </source>
</evidence>
<evidence type="ECO:0000256" key="10">
    <source>
        <dbReference type="ARBA" id="ARBA00022833"/>
    </source>
</evidence>
<dbReference type="Gene3D" id="1.20.120.1750">
    <property type="match status" value="1"/>
</dbReference>
<dbReference type="EMBL" id="HBEQ01009962">
    <property type="protein sequence ID" value="CAD8520579.1"/>
    <property type="molecule type" value="Transcribed_RNA"/>
</dbReference>
<dbReference type="SUPFAM" id="SSF57850">
    <property type="entry name" value="RING/U-box"/>
    <property type="match status" value="4"/>
</dbReference>
<proteinExistence type="inferred from homology"/>
<dbReference type="InterPro" id="IPR017907">
    <property type="entry name" value="Znf_RING_CS"/>
</dbReference>
<dbReference type="PROSITE" id="PS51873">
    <property type="entry name" value="TRIAD"/>
    <property type="match status" value="1"/>
</dbReference>
<dbReference type="Pfam" id="PF01485">
    <property type="entry name" value="IBR"/>
    <property type="match status" value="1"/>
</dbReference>
<dbReference type="GO" id="GO:0061630">
    <property type="term" value="F:ubiquitin protein ligase activity"/>
    <property type="evidence" value="ECO:0007669"/>
    <property type="project" value="UniProtKB-EC"/>
</dbReference>